<protein>
    <submittedName>
        <fullName evidence="1">Uncharacterized protein</fullName>
    </submittedName>
</protein>
<name>A0AAD1XKL2_EUPCR</name>
<organism evidence="1 2">
    <name type="scientific">Euplotes crassus</name>
    <dbReference type="NCBI Taxonomy" id="5936"/>
    <lineage>
        <taxon>Eukaryota</taxon>
        <taxon>Sar</taxon>
        <taxon>Alveolata</taxon>
        <taxon>Ciliophora</taxon>
        <taxon>Intramacronucleata</taxon>
        <taxon>Spirotrichea</taxon>
        <taxon>Hypotrichia</taxon>
        <taxon>Euplotida</taxon>
        <taxon>Euplotidae</taxon>
        <taxon>Moneuplotes</taxon>
    </lineage>
</organism>
<dbReference type="InterPro" id="IPR027417">
    <property type="entry name" value="P-loop_NTPase"/>
</dbReference>
<evidence type="ECO:0000313" key="2">
    <source>
        <dbReference type="Proteomes" id="UP001295684"/>
    </source>
</evidence>
<dbReference type="PRINTS" id="PR00449">
    <property type="entry name" value="RASTRNSFRMNG"/>
</dbReference>
<dbReference type="Pfam" id="PF00071">
    <property type="entry name" value="Ras"/>
    <property type="match status" value="1"/>
</dbReference>
<dbReference type="GO" id="GO:0005525">
    <property type="term" value="F:GTP binding"/>
    <property type="evidence" value="ECO:0007669"/>
    <property type="project" value="InterPro"/>
</dbReference>
<sequence>MDVDKEFQKTLTKKYNAKQSDSKLNSVEKAQIYFVGPPFAGKTAIINRIVTNRFVELFHSTTDIIYKYETEVDISDAGEGSRYEKIPVIIVDTFPLDHPKLKGDFINDEARMDQMNYNGLKKAEMEKNLSRLMSNNKFKAIYKNPKSKKNIPNPDYAHCIVFVHDVSEERSLETAMAYYEIWKRSQDDANKSVLKSKNQGNKLFFEFWGNKSDMTFLDNPKQNKYNKNADSKYDSNSDAPKHINVSAMTNENINDAFKDLVRRICKQKLIGIEEEKGAWEDDDGDVRLKEKPDPWRGPGFFEKRMKKMKTMKMMIIRGIGSKKAQDCGPLIGVKISRN</sequence>
<dbReference type="Proteomes" id="UP001295684">
    <property type="component" value="Unassembled WGS sequence"/>
</dbReference>
<dbReference type="EMBL" id="CAMPGE010015899">
    <property type="protein sequence ID" value="CAI2374491.1"/>
    <property type="molecule type" value="Genomic_DNA"/>
</dbReference>
<dbReference type="AlphaFoldDB" id="A0AAD1XKL2"/>
<keyword evidence="2" id="KW-1185">Reference proteome</keyword>
<comment type="caution">
    <text evidence="1">The sequence shown here is derived from an EMBL/GenBank/DDBJ whole genome shotgun (WGS) entry which is preliminary data.</text>
</comment>
<evidence type="ECO:0000313" key="1">
    <source>
        <dbReference type="EMBL" id="CAI2374491.1"/>
    </source>
</evidence>
<accession>A0AAD1XKL2</accession>
<dbReference type="InterPro" id="IPR001806">
    <property type="entry name" value="Small_GTPase"/>
</dbReference>
<dbReference type="Gene3D" id="3.40.50.300">
    <property type="entry name" value="P-loop containing nucleotide triphosphate hydrolases"/>
    <property type="match status" value="1"/>
</dbReference>
<dbReference type="PROSITE" id="PS51419">
    <property type="entry name" value="RAB"/>
    <property type="match status" value="1"/>
</dbReference>
<proteinExistence type="predicted"/>
<dbReference type="SUPFAM" id="SSF52540">
    <property type="entry name" value="P-loop containing nucleoside triphosphate hydrolases"/>
    <property type="match status" value="1"/>
</dbReference>
<gene>
    <name evidence="1" type="ORF">ECRASSUSDP1_LOCUS15844</name>
</gene>
<reference evidence="1" key="1">
    <citation type="submission" date="2023-07" db="EMBL/GenBank/DDBJ databases">
        <authorList>
            <consortium name="AG Swart"/>
            <person name="Singh M."/>
            <person name="Singh A."/>
            <person name="Seah K."/>
            <person name="Emmerich C."/>
        </authorList>
    </citation>
    <scope>NUCLEOTIDE SEQUENCE</scope>
    <source>
        <strain evidence="1">DP1</strain>
    </source>
</reference>
<dbReference type="GO" id="GO:0003924">
    <property type="term" value="F:GTPase activity"/>
    <property type="evidence" value="ECO:0007669"/>
    <property type="project" value="InterPro"/>
</dbReference>